<organism evidence="1 2">
    <name type="scientific">Glutamicibacter uratoxydans</name>
    <name type="common">Arthrobacter uratoxydans</name>
    <dbReference type="NCBI Taxonomy" id="43667"/>
    <lineage>
        <taxon>Bacteria</taxon>
        <taxon>Bacillati</taxon>
        <taxon>Actinomycetota</taxon>
        <taxon>Actinomycetes</taxon>
        <taxon>Micrococcales</taxon>
        <taxon>Micrococcaceae</taxon>
        <taxon>Glutamicibacter</taxon>
    </lineage>
</organism>
<proteinExistence type="predicted"/>
<keyword evidence="2" id="KW-1185">Reference proteome</keyword>
<protein>
    <submittedName>
        <fullName evidence="1">Uncharacterized protein</fullName>
    </submittedName>
</protein>
<reference evidence="1 2" key="1">
    <citation type="submission" date="2019-06" db="EMBL/GenBank/DDBJ databases">
        <title>Whole genome shotgun sequence of Glutamicibacter uratoxydans NBRC 15515.</title>
        <authorList>
            <person name="Hosoyama A."/>
            <person name="Uohara A."/>
            <person name="Ohji S."/>
            <person name="Ichikawa N."/>
        </authorList>
    </citation>
    <scope>NUCLEOTIDE SEQUENCE [LARGE SCALE GENOMIC DNA]</scope>
    <source>
        <strain evidence="1 2">NBRC 15515</strain>
    </source>
</reference>
<name>A0A4Y4DPG5_GLUUR</name>
<dbReference type="EMBL" id="BJNY01000017">
    <property type="protein sequence ID" value="GED07239.1"/>
    <property type="molecule type" value="Genomic_DNA"/>
</dbReference>
<gene>
    <name evidence="1" type="ORF">AUR04nite_27710</name>
</gene>
<evidence type="ECO:0000313" key="2">
    <source>
        <dbReference type="Proteomes" id="UP000316612"/>
    </source>
</evidence>
<comment type="caution">
    <text evidence="1">The sequence shown here is derived from an EMBL/GenBank/DDBJ whole genome shotgun (WGS) entry which is preliminary data.</text>
</comment>
<evidence type="ECO:0000313" key="1">
    <source>
        <dbReference type="EMBL" id="GED07239.1"/>
    </source>
</evidence>
<sequence length="90" mass="9855">MATPRDLAPNCLAGGKILLVFSARGAQRAVDQICAHLMLVSVDREVQIHICSGADLGDFGFAYGAQVAGEHRLDQPLLRCKELERIQRPR</sequence>
<dbReference type="Proteomes" id="UP000316612">
    <property type="component" value="Unassembled WGS sequence"/>
</dbReference>
<dbReference type="AlphaFoldDB" id="A0A4Y4DPG5"/>
<accession>A0A4Y4DPG5</accession>